<dbReference type="Gene3D" id="3.40.50.2300">
    <property type="match status" value="2"/>
</dbReference>
<name>V4H503_PSEL2</name>
<dbReference type="InterPro" id="IPR025997">
    <property type="entry name" value="SBP_2_dom"/>
</dbReference>
<feature type="domain" description="Periplasmic binding protein" evidence="5">
    <location>
        <begin position="26"/>
        <end position="280"/>
    </location>
</feature>
<dbReference type="GO" id="GO:0030246">
    <property type="term" value="F:carbohydrate binding"/>
    <property type="evidence" value="ECO:0007669"/>
    <property type="project" value="UniProtKB-ARBA"/>
</dbReference>
<dbReference type="InterPro" id="IPR028082">
    <property type="entry name" value="Peripla_BP_I"/>
</dbReference>
<evidence type="ECO:0000256" key="4">
    <source>
        <dbReference type="SAM" id="SignalP"/>
    </source>
</evidence>
<dbReference type="CDD" id="cd06324">
    <property type="entry name" value="PBP1_ABC_sugar_binding-like"/>
    <property type="match status" value="1"/>
</dbReference>
<feature type="chain" id="PRO_5004718612" evidence="4">
    <location>
        <begin position="24"/>
        <end position="368"/>
    </location>
</feature>
<keyword evidence="3 4" id="KW-0732">Signal</keyword>
<evidence type="ECO:0000256" key="1">
    <source>
        <dbReference type="ARBA" id="ARBA00004196"/>
    </source>
</evidence>
<evidence type="ECO:0000313" key="7">
    <source>
        <dbReference type="Proteomes" id="UP000017820"/>
    </source>
</evidence>
<sequence length="368" mass="41571">MDTMSFVRCFSCVLVFVTFSSQASYFVFVNPSNREDQFWNHVTNLVIETAKDLNVRLDVEYAGANRIHQSDLIKEISARKSKPVGVIFMPYDGSILKSFQALESAKIPFVTLEQVFNRSLFPDLGYPMEKYTYWLGEYTYDNYGAATKLTQYLIDRANSTLKTPENLYAVGFGGDFYQSSINRLNGFTTTTQLNENVTLNHVLPANWQRGKATQLFKDVHSKYGETHIVFCASDLMALGVIEGAKELGLTSNKQIFIGGFDWMPEALKAIENKTLTASMGGHFIQASMALIDFYDHLHGVEIYSKGDKSARVPMYIVHENNIDIYLPLFDPKAAGIADFSKFSRHWAHTHGLKHVPFTVDNYAIAVSY</sequence>
<dbReference type="Proteomes" id="UP000017820">
    <property type="component" value="Unassembled WGS sequence"/>
</dbReference>
<gene>
    <name evidence="6" type="ORF">PL2TA16_04164</name>
</gene>
<accession>V4H503</accession>
<comment type="similarity">
    <text evidence="2">Belongs to the bacterial solute-binding protein 2 family.</text>
</comment>
<protein>
    <submittedName>
        <fullName evidence="6">ABC-type sugar transport system, periplasmic component</fullName>
    </submittedName>
</protein>
<reference evidence="6 7" key="1">
    <citation type="submission" date="2013-07" db="EMBL/GenBank/DDBJ databases">
        <title>Draft genome sequence of Pseudoalteromonas luteoviolacea 2ta16.</title>
        <authorList>
            <person name="Allen E.E."/>
            <person name="Azam F."/>
            <person name="Podell S."/>
        </authorList>
    </citation>
    <scope>NUCLEOTIDE SEQUENCE [LARGE SCALE GENOMIC DNA]</scope>
    <source>
        <strain evidence="6 7">2ta16</strain>
    </source>
</reference>
<comment type="caution">
    <text evidence="6">The sequence shown here is derived from an EMBL/GenBank/DDBJ whole genome shotgun (WGS) entry which is preliminary data.</text>
</comment>
<evidence type="ECO:0000256" key="3">
    <source>
        <dbReference type="ARBA" id="ARBA00022729"/>
    </source>
</evidence>
<comment type="subcellular location">
    <subcellularLocation>
        <location evidence="1">Cell envelope</location>
    </subcellularLocation>
</comment>
<dbReference type="PATRIC" id="fig|1353533.3.peg.3106"/>
<feature type="signal peptide" evidence="4">
    <location>
        <begin position="1"/>
        <end position="23"/>
    </location>
</feature>
<proteinExistence type="inferred from homology"/>
<dbReference type="PANTHER" id="PTHR46847">
    <property type="entry name" value="D-ALLOSE-BINDING PERIPLASMIC PROTEIN-RELATED"/>
    <property type="match status" value="1"/>
</dbReference>
<dbReference type="RefSeq" id="WP_023399987.1">
    <property type="nucleotide sequence ID" value="NZ_AUSV01000049.1"/>
</dbReference>
<dbReference type="SUPFAM" id="SSF53822">
    <property type="entry name" value="Periplasmic binding protein-like I"/>
    <property type="match status" value="1"/>
</dbReference>
<keyword evidence="6" id="KW-0762">Sugar transport</keyword>
<dbReference type="AlphaFoldDB" id="V4H503"/>
<evidence type="ECO:0000259" key="5">
    <source>
        <dbReference type="Pfam" id="PF13407"/>
    </source>
</evidence>
<keyword evidence="6" id="KW-0813">Transport</keyword>
<dbReference type="GO" id="GO:0055085">
    <property type="term" value="P:transmembrane transport"/>
    <property type="evidence" value="ECO:0007669"/>
    <property type="project" value="UniProtKB-ARBA"/>
</dbReference>
<dbReference type="Pfam" id="PF13407">
    <property type="entry name" value="Peripla_BP_4"/>
    <property type="match status" value="1"/>
</dbReference>
<evidence type="ECO:0000256" key="2">
    <source>
        <dbReference type="ARBA" id="ARBA00007639"/>
    </source>
</evidence>
<evidence type="ECO:0000313" key="6">
    <source>
        <dbReference type="EMBL" id="ESP92571.1"/>
    </source>
</evidence>
<organism evidence="6 7">
    <name type="scientific">Pseudoalteromonas luteoviolacea (strain 2ta16)</name>
    <dbReference type="NCBI Taxonomy" id="1353533"/>
    <lineage>
        <taxon>Bacteria</taxon>
        <taxon>Pseudomonadati</taxon>
        <taxon>Pseudomonadota</taxon>
        <taxon>Gammaproteobacteria</taxon>
        <taxon>Alteromonadales</taxon>
        <taxon>Pseudoalteromonadaceae</taxon>
        <taxon>Pseudoalteromonas</taxon>
    </lineage>
</organism>
<dbReference type="GO" id="GO:0030313">
    <property type="term" value="C:cell envelope"/>
    <property type="evidence" value="ECO:0007669"/>
    <property type="project" value="UniProtKB-SubCell"/>
</dbReference>
<dbReference type="EMBL" id="AUSV01000049">
    <property type="protein sequence ID" value="ESP92571.1"/>
    <property type="molecule type" value="Genomic_DNA"/>
</dbReference>
<dbReference type="PANTHER" id="PTHR46847:SF1">
    <property type="entry name" value="D-ALLOSE-BINDING PERIPLASMIC PROTEIN-RELATED"/>
    <property type="match status" value="1"/>
</dbReference>